<keyword evidence="2" id="KW-1133">Transmembrane helix</keyword>
<feature type="transmembrane region" description="Helical" evidence="2">
    <location>
        <begin position="125"/>
        <end position="144"/>
    </location>
</feature>
<dbReference type="Proteomes" id="UP000613580">
    <property type="component" value="Unassembled WGS sequence"/>
</dbReference>
<proteinExistence type="predicted"/>
<feature type="transmembrane region" description="Helical" evidence="2">
    <location>
        <begin position="269"/>
        <end position="287"/>
    </location>
</feature>
<gene>
    <name evidence="3" type="ORF">HMN09_01270200</name>
</gene>
<evidence type="ECO:0000313" key="3">
    <source>
        <dbReference type="EMBL" id="KAF7290917.1"/>
    </source>
</evidence>
<feature type="transmembrane region" description="Helical" evidence="2">
    <location>
        <begin position="232"/>
        <end position="257"/>
    </location>
</feature>
<keyword evidence="4" id="KW-1185">Reference proteome</keyword>
<reference evidence="3" key="1">
    <citation type="submission" date="2020-05" db="EMBL/GenBank/DDBJ databases">
        <title>Mycena genomes resolve the evolution of fungal bioluminescence.</title>
        <authorList>
            <person name="Tsai I.J."/>
        </authorList>
    </citation>
    <scope>NUCLEOTIDE SEQUENCE</scope>
    <source>
        <strain evidence="3">110903Hualien_Pintung</strain>
    </source>
</reference>
<feature type="transmembrane region" description="Helical" evidence="2">
    <location>
        <begin position="199"/>
        <end position="220"/>
    </location>
</feature>
<dbReference type="EMBL" id="JACAZE010000025">
    <property type="protein sequence ID" value="KAF7290917.1"/>
    <property type="molecule type" value="Genomic_DNA"/>
</dbReference>
<keyword evidence="2" id="KW-0812">Transmembrane</keyword>
<accession>A0A8H6S1W3</accession>
<sequence length="375" mass="41313">MSSNSSDAQPEYVEALAFNALYFDMAVIEALFYGIYVALFFVTAYTIGWKIPFLLVMKGYNFSVSRHQLKLRALGLHIGIVLLFIFSTIHMGTRWTIVKNAFIANGDTPLATYDYLGDPPFSIEILESVVYSTSTLIADSILVWRTWLIWGRDWRVALIPGLATLSGSVMGYISIFEAAQFLLNKPIPPNSYVRFANPYFYLTLATTIICTSLILLRIFWMTGGGFAKLSSYRAVIEMIVESAALYTVLLIAFIATGPSNITDGYPQTILGPMTVFSIYTVTLVAHYSKGIAPTLIVCRVALGLSRPDSTWATTAGPGATQSSGHVLSDIRFNFNFRSKPESADSGPVGTDDTQTAFVRSTTGRSVREESKYAEV</sequence>
<dbReference type="AlphaFoldDB" id="A0A8H6S1W3"/>
<feature type="compositionally biased region" description="Polar residues" evidence="1">
    <location>
        <begin position="351"/>
        <end position="364"/>
    </location>
</feature>
<organism evidence="3 4">
    <name type="scientific">Mycena chlorophos</name>
    <name type="common">Agaric fungus</name>
    <name type="synonym">Agaricus chlorophos</name>
    <dbReference type="NCBI Taxonomy" id="658473"/>
    <lineage>
        <taxon>Eukaryota</taxon>
        <taxon>Fungi</taxon>
        <taxon>Dikarya</taxon>
        <taxon>Basidiomycota</taxon>
        <taxon>Agaricomycotina</taxon>
        <taxon>Agaricomycetes</taxon>
        <taxon>Agaricomycetidae</taxon>
        <taxon>Agaricales</taxon>
        <taxon>Marasmiineae</taxon>
        <taxon>Mycenaceae</taxon>
        <taxon>Mycena</taxon>
    </lineage>
</organism>
<evidence type="ECO:0000256" key="2">
    <source>
        <dbReference type="SAM" id="Phobius"/>
    </source>
</evidence>
<feature type="region of interest" description="Disordered" evidence="1">
    <location>
        <begin position="338"/>
        <end position="375"/>
    </location>
</feature>
<feature type="transmembrane region" description="Helical" evidence="2">
    <location>
        <begin position="69"/>
        <end position="89"/>
    </location>
</feature>
<name>A0A8H6S1W3_MYCCL</name>
<evidence type="ECO:0000256" key="1">
    <source>
        <dbReference type="SAM" id="MobiDB-lite"/>
    </source>
</evidence>
<feature type="transmembrane region" description="Helical" evidence="2">
    <location>
        <begin position="20"/>
        <end position="48"/>
    </location>
</feature>
<comment type="caution">
    <text evidence="3">The sequence shown here is derived from an EMBL/GenBank/DDBJ whole genome shotgun (WGS) entry which is preliminary data.</text>
</comment>
<protein>
    <submittedName>
        <fullName evidence="3">Uncharacterized protein</fullName>
    </submittedName>
</protein>
<evidence type="ECO:0000313" key="4">
    <source>
        <dbReference type="Proteomes" id="UP000613580"/>
    </source>
</evidence>
<keyword evidence="2" id="KW-0472">Membrane</keyword>
<feature type="transmembrane region" description="Helical" evidence="2">
    <location>
        <begin position="156"/>
        <end position="179"/>
    </location>
</feature>
<feature type="compositionally biased region" description="Basic and acidic residues" evidence="1">
    <location>
        <begin position="365"/>
        <end position="375"/>
    </location>
</feature>
<dbReference type="OrthoDB" id="2873242at2759"/>